<dbReference type="GO" id="GO:0015276">
    <property type="term" value="F:ligand-gated monoatomic ion channel activity"/>
    <property type="evidence" value="ECO:0007669"/>
    <property type="project" value="InterPro"/>
</dbReference>
<dbReference type="InterPro" id="IPR019594">
    <property type="entry name" value="Glu/Gly-bd"/>
</dbReference>
<dbReference type="Gene3D" id="3.40.190.10">
    <property type="entry name" value="Periplasmic binding protein-like II"/>
    <property type="match status" value="2"/>
</dbReference>
<feature type="domain" description="Ionotropic glutamate receptor L-glutamate and glycine-binding" evidence="14">
    <location>
        <begin position="264"/>
        <end position="368"/>
    </location>
</feature>
<keyword evidence="7 13" id="KW-0472">Membrane</keyword>
<evidence type="ECO:0000256" key="3">
    <source>
        <dbReference type="ARBA" id="ARBA00022475"/>
    </source>
</evidence>
<keyword evidence="5 13" id="KW-1133">Transmembrane helix</keyword>
<keyword evidence="8" id="KW-0675">Receptor</keyword>
<dbReference type="InterPro" id="IPR052192">
    <property type="entry name" value="Insect_Ionotropic_Sensory_Rcpt"/>
</dbReference>
<protein>
    <recommendedName>
        <fullName evidence="14">Ionotropic glutamate receptor L-glutamate and glycine-binding domain-containing protein</fullName>
    </recommendedName>
</protein>
<name>A0AAE1ULK6_9EUCA</name>
<keyword evidence="6" id="KW-0406">Ion transport</keyword>
<keyword evidence="10" id="KW-1071">Ligand-gated ion channel</keyword>
<evidence type="ECO:0000256" key="10">
    <source>
        <dbReference type="ARBA" id="ARBA00023286"/>
    </source>
</evidence>
<evidence type="ECO:0000256" key="8">
    <source>
        <dbReference type="ARBA" id="ARBA00023170"/>
    </source>
</evidence>
<dbReference type="Pfam" id="PF10613">
    <property type="entry name" value="Lig_chan-Glu_bd"/>
    <property type="match status" value="1"/>
</dbReference>
<dbReference type="EMBL" id="JAWZYT010000458">
    <property type="protein sequence ID" value="KAK4323240.1"/>
    <property type="molecule type" value="Genomic_DNA"/>
</dbReference>
<comment type="subcellular location">
    <subcellularLocation>
        <location evidence="1">Cell membrane</location>
        <topology evidence="1">Multi-pass membrane protein</topology>
    </subcellularLocation>
</comment>
<feature type="compositionally biased region" description="Polar residues" evidence="12">
    <location>
        <begin position="621"/>
        <end position="644"/>
    </location>
</feature>
<evidence type="ECO:0000256" key="1">
    <source>
        <dbReference type="ARBA" id="ARBA00004651"/>
    </source>
</evidence>
<evidence type="ECO:0000256" key="6">
    <source>
        <dbReference type="ARBA" id="ARBA00023065"/>
    </source>
</evidence>
<proteinExistence type="predicted"/>
<gene>
    <name evidence="15" type="ORF">Pmani_006024</name>
</gene>
<sequence>MEFSSVIVEKPFIILLIIKWSTNARYIFAGNGGNQQHYAKESEISSVLEMFSRVYTPKCLKVVLLSDATTPWTEERANQTVSTGRLFQQPLLYYGSGEMNSNPPSTDSHAQINVVMEDMETTQKLLRYINVNFERLSPYSCLTYVLTQQPPAEPSVLSWLTTLSLSNAFTRYFIIYTRNLGEAERVLLDERLREQENVVALTRLENSERRGSWQASIRQLMHHSGSPKVKRLLNLFRTPGLYSTKDIFPEQLTNFYGLRFQGTTLNFKPFIDYQEIEGSRKVQPKPSLDVFILDVIAATLNFTYEIVMPEDGNWAYVKEDGTWGGILGEVQQRRTNFSLCLTVTAQRRNAVDFTRMYYRDPMTFITAKNRPDPLWKKLVTPLNTNVWLVMLVSVLSAVLFYYIINLVQASLGYLSNHHYTLSGVSIDVFGIFLSQTILNIPWLTAGRVFLGFWLMYGVLATTYYKTSLTGTLAVPFIPPNINTLQELLKSDLKYGMYEAKGAEYHLFSTSNFPLYKQMFKNVYLHSRSELIRLVLAGEYAYFSYKSSMLFRVATVYSNAYGESSIHVASEEFFPGGYGWAFPKGAIYRRTFDAVMWKCVQAGLIDKWINDLYYMSKKKPATTASTPQTPGGGQETSQTGRQETQFKFPGYGPPHHHRHHLQRLDDGKIRQHSDLEDVAGRDVCSDYITGDGSNTTDNITTTTSHYRNITITTSHYRDINTTTSHYRDITTTTSHYRDINTTTSHYRDINTTTSHYRDINTTTSHYRDINTTTSHYRDINTTTSHYRDINTTTSHYRDITHTTSHYRDITTTTSHYRDITTTPSHYRDITTTPSHYRDITITTSHYRDINTTKSHYWDINTTPSHYRDINTTTSHYWDINTTSHYRDINTTTHYRDTVATSHYRDTIATSHYRDTIATSLYRDIVATSG</sequence>
<evidence type="ECO:0000313" key="15">
    <source>
        <dbReference type="EMBL" id="KAK4323240.1"/>
    </source>
</evidence>
<reference evidence="15" key="1">
    <citation type="submission" date="2023-11" db="EMBL/GenBank/DDBJ databases">
        <title>Genome assemblies of two species of porcelain crab, Petrolisthes cinctipes and Petrolisthes manimaculis (Anomura: Porcellanidae).</title>
        <authorList>
            <person name="Angst P."/>
        </authorList>
    </citation>
    <scope>NUCLEOTIDE SEQUENCE</scope>
    <source>
        <strain evidence="15">PB745_02</strain>
        <tissue evidence="15">Gill</tissue>
    </source>
</reference>
<evidence type="ECO:0000256" key="12">
    <source>
        <dbReference type="SAM" id="MobiDB-lite"/>
    </source>
</evidence>
<evidence type="ECO:0000256" key="11">
    <source>
        <dbReference type="ARBA" id="ARBA00023303"/>
    </source>
</evidence>
<accession>A0AAE1ULK6</accession>
<keyword evidence="4 13" id="KW-0812">Transmembrane</keyword>
<dbReference type="PANTHER" id="PTHR42643:SF24">
    <property type="entry name" value="IONOTROPIC RECEPTOR 60A"/>
    <property type="match status" value="1"/>
</dbReference>
<keyword evidence="16" id="KW-1185">Reference proteome</keyword>
<evidence type="ECO:0000256" key="5">
    <source>
        <dbReference type="ARBA" id="ARBA00022989"/>
    </source>
</evidence>
<dbReference type="SUPFAM" id="SSF53850">
    <property type="entry name" value="Periplasmic binding protein-like II"/>
    <property type="match status" value="1"/>
</dbReference>
<dbReference type="GO" id="GO:0005886">
    <property type="term" value="C:plasma membrane"/>
    <property type="evidence" value="ECO:0007669"/>
    <property type="project" value="UniProtKB-SubCell"/>
</dbReference>
<keyword evidence="3" id="KW-1003">Cell membrane</keyword>
<keyword evidence="11" id="KW-0407">Ion channel</keyword>
<dbReference type="AlphaFoldDB" id="A0AAE1ULK6"/>
<feature type="transmembrane region" description="Helical" evidence="13">
    <location>
        <begin position="386"/>
        <end position="407"/>
    </location>
</feature>
<evidence type="ECO:0000313" key="16">
    <source>
        <dbReference type="Proteomes" id="UP001292094"/>
    </source>
</evidence>
<evidence type="ECO:0000256" key="9">
    <source>
        <dbReference type="ARBA" id="ARBA00023180"/>
    </source>
</evidence>
<organism evidence="15 16">
    <name type="scientific">Petrolisthes manimaculis</name>
    <dbReference type="NCBI Taxonomy" id="1843537"/>
    <lineage>
        <taxon>Eukaryota</taxon>
        <taxon>Metazoa</taxon>
        <taxon>Ecdysozoa</taxon>
        <taxon>Arthropoda</taxon>
        <taxon>Crustacea</taxon>
        <taxon>Multicrustacea</taxon>
        <taxon>Malacostraca</taxon>
        <taxon>Eumalacostraca</taxon>
        <taxon>Eucarida</taxon>
        <taxon>Decapoda</taxon>
        <taxon>Pleocyemata</taxon>
        <taxon>Anomura</taxon>
        <taxon>Galatheoidea</taxon>
        <taxon>Porcellanidae</taxon>
        <taxon>Petrolisthes</taxon>
    </lineage>
</organism>
<dbReference type="Proteomes" id="UP001292094">
    <property type="component" value="Unassembled WGS sequence"/>
</dbReference>
<evidence type="ECO:0000256" key="4">
    <source>
        <dbReference type="ARBA" id="ARBA00022692"/>
    </source>
</evidence>
<evidence type="ECO:0000256" key="7">
    <source>
        <dbReference type="ARBA" id="ARBA00023136"/>
    </source>
</evidence>
<comment type="caution">
    <text evidence="15">The sequence shown here is derived from an EMBL/GenBank/DDBJ whole genome shotgun (WGS) entry which is preliminary data.</text>
</comment>
<keyword evidence="2" id="KW-0813">Transport</keyword>
<evidence type="ECO:0000256" key="13">
    <source>
        <dbReference type="SAM" id="Phobius"/>
    </source>
</evidence>
<dbReference type="PANTHER" id="PTHR42643">
    <property type="entry name" value="IONOTROPIC RECEPTOR 20A-RELATED"/>
    <property type="match status" value="1"/>
</dbReference>
<evidence type="ECO:0000259" key="14">
    <source>
        <dbReference type="Pfam" id="PF10613"/>
    </source>
</evidence>
<evidence type="ECO:0000256" key="2">
    <source>
        <dbReference type="ARBA" id="ARBA00022448"/>
    </source>
</evidence>
<feature type="region of interest" description="Disordered" evidence="12">
    <location>
        <begin position="619"/>
        <end position="646"/>
    </location>
</feature>
<feature type="transmembrane region" description="Helical" evidence="13">
    <location>
        <begin position="419"/>
        <end position="438"/>
    </location>
</feature>
<keyword evidence="9" id="KW-0325">Glycoprotein</keyword>